<keyword evidence="2" id="KW-0472">Membrane</keyword>
<keyword evidence="2" id="KW-0812">Transmembrane</keyword>
<evidence type="ECO:0000256" key="2">
    <source>
        <dbReference type="SAM" id="Phobius"/>
    </source>
</evidence>
<feature type="region of interest" description="Disordered" evidence="1">
    <location>
        <begin position="249"/>
        <end position="354"/>
    </location>
</feature>
<name>A0A934QFL9_9MICO</name>
<protein>
    <submittedName>
        <fullName evidence="3">Metallophosphoesterase</fullName>
    </submittedName>
</protein>
<comment type="caution">
    <text evidence="3">The sequence shown here is derived from an EMBL/GenBank/DDBJ whole genome shotgun (WGS) entry which is preliminary data.</text>
</comment>
<gene>
    <name evidence="3" type="ORF">JD292_11325</name>
</gene>
<reference evidence="3" key="1">
    <citation type="submission" date="2020-12" db="EMBL/GenBank/DDBJ databases">
        <title>Leucobacter sp. CAS2, isolated from Chromium sludge.</title>
        <authorList>
            <person name="Xu Z."/>
        </authorList>
    </citation>
    <scope>NUCLEOTIDE SEQUENCE</scope>
    <source>
        <strain evidence="3">CSA2</strain>
    </source>
</reference>
<dbReference type="Proteomes" id="UP000618733">
    <property type="component" value="Unassembled WGS sequence"/>
</dbReference>
<evidence type="ECO:0000313" key="4">
    <source>
        <dbReference type="Proteomes" id="UP000618733"/>
    </source>
</evidence>
<dbReference type="EMBL" id="JAEHOI010000011">
    <property type="protein sequence ID" value="MBK0422662.1"/>
    <property type="molecule type" value="Genomic_DNA"/>
</dbReference>
<proteinExistence type="predicted"/>
<feature type="compositionally biased region" description="Pro residues" evidence="1">
    <location>
        <begin position="266"/>
        <end position="302"/>
    </location>
</feature>
<dbReference type="AlphaFoldDB" id="A0A934QFL9"/>
<sequence>MVTFHHPIYSTSVGRNEALLREHIRPVLERNNVDLVFAGHDHTYARGFTNTGDTPTKGLRTGPVYSVSNSGGKYYTAAPAGDNVWTQNGATQVTRGEGVTTFQVVDVSGDQLVYRSYLAAKTAASDTSKQPGELFDEVVITKYADGQKWVTEPGVAAPAAPAVAVSAPATEAGSAVTVTGSGFRPGSVLALELRSEPVPLGGATVRADGTFTYEAVIPKNTPAGKHEIVAVAPNGGEFRVGVTVRAVETGPAPAPTPEPKPEPEPKPAPAPEPKPAPAPGTGPEPKPAPAPAPAAEPKPAPSGPAGSGHVPGAMQAPTQTKGEAVAAAPVVEDGRRQGPREGAASLARTGAGSEAIPLVAVGVVLLAAGAGALAVRRRFRRA</sequence>
<accession>A0A934QFL9</accession>
<dbReference type="PANTHER" id="PTHR48184">
    <property type="entry name" value="RICIN B-TYPE LECTIN DOMAIN-CONTAINING PROTEIN"/>
    <property type="match status" value="1"/>
</dbReference>
<dbReference type="InterPro" id="IPR029052">
    <property type="entry name" value="Metallo-depent_PP-like"/>
</dbReference>
<evidence type="ECO:0000256" key="1">
    <source>
        <dbReference type="SAM" id="MobiDB-lite"/>
    </source>
</evidence>
<dbReference type="SUPFAM" id="SSF56300">
    <property type="entry name" value="Metallo-dependent phosphatases"/>
    <property type="match status" value="1"/>
</dbReference>
<dbReference type="RefSeq" id="WP_200132859.1">
    <property type="nucleotide sequence ID" value="NZ_JAEHOI010000011.1"/>
</dbReference>
<keyword evidence="2" id="KW-1133">Transmembrane helix</keyword>
<keyword evidence="4" id="KW-1185">Reference proteome</keyword>
<evidence type="ECO:0000313" key="3">
    <source>
        <dbReference type="EMBL" id="MBK0422662.1"/>
    </source>
</evidence>
<organism evidence="3 4">
    <name type="scientific">Leucobacter edaphi</name>
    <dbReference type="NCBI Taxonomy" id="2796472"/>
    <lineage>
        <taxon>Bacteria</taxon>
        <taxon>Bacillati</taxon>
        <taxon>Actinomycetota</taxon>
        <taxon>Actinomycetes</taxon>
        <taxon>Micrococcales</taxon>
        <taxon>Microbacteriaceae</taxon>
        <taxon>Leucobacter</taxon>
    </lineage>
</organism>
<dbReference type="NCBIfam" id="TIGR01167">
    <property type="entry name" value="LPXTG_anchor"/>
    <property type="match status" value="1"/>
</dbReference>
<dbReference type="PANTHER" id="PTHR48184:SF3">
    <property type="entry name" value="SCP DOMAIN-CONTAINING PROTEIN"/>
    <property type="match status" value="1"/>
</dbReference>
<dbReference type="Gene3D" id="3.60.21.10">
    <property type="match status" value="1"/>
</dbReference>
<feature type="transmembrane region" description="Helical" evidence="2">
    <location>
        <begin position="355"/>
        <end position="375"/>
    </location>
</feature>